<reference evidence="2 3" key="1">
    <citation type="submission" date="2019-07" db="EMBL/GenBank/DDBJ databases">
        <title>Genomic Encyclopedia of Type Strains, Phase IV (KMG-IV): sequencing the most valuable type-strain genomes for metagenomic binning, comparative biology and taxonomic classification.</title>
        <authorList>
            <person name="Goeker M."/>
        </authorList>
    </citation>
    <scope>NUCLEOTIDE SEQUENCE [LARGE SCALE GENOMIC DNA]</scope>
    <source>
        <strain evidence="2 3">DSM 44831</strain>
    </source>
</reference>
<keyword evidence="1" id="KW-0472">Membrane</keyword>
<keyword evidence="3" id="KW-1185">Reference proteome</keyword>
<keyword evidence="1" id="KW-1133">Transmembrane helix</keyword>
<sequence>MNERHVMTSTTGLIDRYQDYRVRRWLVQEQRTAGMLKSWRPQRRRRLLVIGVTVALVGLAVAGVLCAFDLQVVPIAVAMVSLLLFLPTWTMLRIASGGQDHAPEQMLDEWEIAERNKARSVGLALTQSLTMPGLFFLIWTSAIDPGADAYRTAYAGGLMVLAAVMAGGCAPAMIIGWTRPDPEPEP</sequence>
<proteinExistence type="predicted"/>
<gene>
    <name evidence="2" type="ORF">FNL39_102246</name>
</gene>
<dbReference type="EMBL" id="VMSD01000002">
    <property type="protein sequence ID" value="KAF0848099.1"/>
    <property type="molecule type" value="Genomic_DNA"/>
</dbReference>
<accession>A0ABQ6YQM9</accession>
<dbReference type="RefSeq" id="WP_236573240.1">
    <property type="nucleotide sequence ID" value="NZ_VMSD01000002.1"/>
</dbReference>
<feature type="transmembrane region" description="Helical" evidence="1">
    <location>
        <begin position="71"/>
        <end position="92"/>
    </location>
</feature>
<evidence type="ECO:0000313" key="2">
    <source>
        <dbReference type="EMBL" id="KAF0848099.1"/>
    </source>
</evidence>
<organism evidence="2 3">
    <name type="scientific">Nocardia caishijiensis</name>
    <dbReference type="NCBI Taxonomy" id="184756"/>
    <lineage>
        <taxon>Bacteria</taxon>
        <taxon>Bacillati</taxon>
        <taxon>Actinomycetota</taxon>
        <taxon>Actinomycetes</taxon>
        <taxon>Mycobacteriales</taxon>
        <taxon>Nocardiaceae</taxon>
        <taxon>Nocardia</taxon>
    </lineage>
</organism>
<feature type="transmembrane region" description="Helical" evidence="1">
    <location>
        <begin position="121"/>
        <end position="142"/>
    </location>
</feature>
<name>A0ABQ6YQM9_9NOCA</name>
<dbReference type="Proteomes" id="UP000798951">
    <property type="component" value="Unassembled WGS sequence"/>
</dbReference>
<comment type="caution">
    <text evidence="2">The sequence shown here is derived from an EMBL/GenBank/DDBJ whole genome shotgun (WGS) entry which is preliminary data.</text>
</comment>
<protein>
    <submittedName>
        <fullName evidence="2">Uncharacterized protein</fullName>
    </submittedName>
</protein>
<feature type="transmembrane region" description="Helical" evidence="1">
    <location>
        <begin position="47"/>
        <end position="65"/>
    </location>
</feature>
<keyword evidence="1" id="KW-0812">Transmembrane</keyword>
<evidence type="ECO:0000313" key="3">
    <source>
        <dbReference type="Proteomes" id="UP000798951"/>
    </source>
</evidence>
<evidence type="ECO:0000256" key="1">
    <source>
        <dbReference type="SAM" id="Phobius"/>
    </source>
</evidence>
<feature type="transmembrane region" description="Helical" evidence="1">
    <location>
        <begin position="154"/>
        <end position="177"/>
    </location>
</feature>